<dbReference type="InterPro" id="IPR001433">
    <property type="entry name" value="OxRdtase_FAD/NAD-bd"/>
</dbReference>
<sequence>MALNGWHIGELSIRQKMKFTEDPSLDGMYTWISEELDPGHAQFHSECHFLPVTTVDSDGRPWSSILAPGEGRPGSSFIRYIGGSRLRVSARIWDGEPILRTGKDNMLIAGIGIHFPTRRRNKIAGFVSRYERSGDGDDCVVLEMTINETIGNCPKYINLRHLSPHPNTHPKVMTERLHLQKDDRLPAELIDFILASDTVFLGTTYVALEKDAALFPSHLGMNQRGGRKGFIRVSLKDQRTLVLPDFSGNRILTSLGNIEASSLASFTFVDFESGAILYLTGEAKNLVGEDAQRIMPLHTQMALTTLFVTGYIFVLDALPVRQTVGTHAEQSPYSPPLRFLAEEAGGRVISSNPNQTVLLSRIDMHSSSIATFWFQSSVPLTINPGQAAILSFADLLGKPKYAHMAPSNPKSLNDDRVRTWTVSDSSTHEFALTMREIPGGVVTGALFNLARALAKSRPELLTNASDLEIRLGLVGFSGSFCLPSPAKDSEVKLLWIAGGIGFTPFLRMLKALKADNSGCRWDIHMVLSTRDPDVLLPLLMKAADSTGEKVKFMLDLFTSRKVTAMSGSIDDVRMHSKRVDSKYLQSTDLSRKIYLCGPKPFEQVVLGGLANSSVSAHQVTVEGFAY</sequence>
<dbReference type="PANTHER" id="PTHR42815:SF2">
    <property type="entry name" value="FAD-BINDING, PUTATIVE (AFU_ORTHOLOGUE AFUA_6G07600)-RELATED"/>
    <property type="match status" value="1"/>
</dbReference>
<reference evidence="2" key="1">
    <citation type="submission" date="2022-08" db="EMBL/GenBank/DDBJ databases">
        <authorList>
            <consortium name="DOE Joint Genome Institute"/>
            <person name="Min B."/>
            <person name="Riley R."/>
            <person name="Sierra-Patev S."/>
            <person name="Naranjo-Ortiz M."/>
            <person name="Looney B."/>
            <person name="Konkel Z."/>
            <person name="Slot J.C."/>
            <person name="Sakamoto Y."/>
            <person name="Steenwyk J.L."/>
            <person name="Rokas A."/>
            <person name="Carro J."/>
            <person name="Camarero S."/>
            <person name="Ferreira P."/>
            <person name="Molpeceres G."/>
            <person name="Ruiz-Duenas F.J."/>
            <person name="Serrano A."/>
            <person name="Henrissat B."/>
            <person name="Drula E."/>
            <person name="Hughes K.W."/>
            <person name="Mata J.L."/>
            <person name="Ishikawa N.K."/>
            <person name="Vargas-Isla R."/>
            <person name="Ushijima S."/>
            <person name="Smith C.A."/>
            <person name="Ahrendt S."/>
            <person name="Andreopoulos W."/>
            <person name="He G."/>
            <person name="Labutti K."/>
            <person name="Lipzen A."/>
            <person name="Ng V."/>
            <person name="Sandor L."/>
            <person name="Barry K."/>
            <person name="Martinez A.T."/>
            <person name="Xiao Y."/>
            <person name="Gibbons J.G."/>
            <person name="Terashima K."/>
            <person name="Hibbett D.S."/>
            <person name="Grigoriev I.V."/>
        </authorList>
    </citation>
    <scope>NUCLEOTIDE SEQUENCE</scope>
    <source>
        <strain evidence="2">Sp2 HRB7682 ss15</strain>
    </source>
</reference>
<proteinExistence type="predicted"/>
<dbReference type="SUPFAM" id="SSF52343">
    <property type="entry name" value="Ferredoxin reductase-like, C-terminal NADP-linked domain"/>
    <property type="match status" value="1"/>
</dbReference>
<feature type="domain" description="Oxidoreductase FAD/NAD(P)-binding" evidence="1">
    <location>
        <begin position="496"/>
        <end position="605"/>
    </location>
</feature>
<dbReference type="EMBL" id="JANVFS010000014">
    <property type="protein sequence ID" value="KAJ4481674.1"/>
    <property type="molecule type" value="Genomic_DNA"/>
</dbReference>
<dbReference type="Gene3D" id="3.40.50.80">
    <property type="entry name" value="Nucleotide-binding domain of ferredoxin-NADP reductase (FNR) module"/>
    <property type="match status" value="1"/>
</dbReference>
<evidence type="ECO:0000313" key="2">
    <source>
        <dbReference type="EMBL" id="KAJ4481674.1"/>
    </source>
</evidence>
<accession>A0A9W9AFQ5</accession>
<comment type="caution">
    <text evidence="2">The sequence shown here is derived from an EMBL/GenBank/DDBJ whole genome shotgun (WGS) entry which is preliminary data.</text>
</comment>
<dbReference type="InterPro" id="IPR039261">
    <property type="entry name" value="FNR_nucleotide-bd"/>
</dbReference>
<reference evidence="2" key="2">
    <citation type="journal article" date="2023" name="Proc. Natl. Acad. Sci. U.S.A.">
        <title>A global phylogenomic analysis of the shiitake genus Lentinula.</title>
        <authorList>
            <person name="Sierra-Patev S."/>
            <person name="Min B."/>
            <person name="Naranjo-Ortiz M."/>
            <person name="Looney B."/>
            <person name="Konkel Z."/>
            <person name="Slot J.C."/>
            <person name="Sakamoto Y."/>
            <person name="Steenwyk J.L."/>
            <person name="Rokas A."/>
            <person name="Carro J."/>
            <person name="Camarero S."/>
            <person name="Ferreira P."/>
            <person name="Molpeceres G."/>
            <person name="Ruiz-Duenas F.J."/>
            <person name="Serrano A."/>
            <person name="Henrissat B."/>
            <person name="Drula E."/>
            <person name="Hughes K.W."/>
            <person name="Mata J.L."/>
            <person name="Ishikawa N.K."/>
            <person name="Vargas-Isla R."/>
            <person name="Ushijima S."/>
            <person name="Smith C.A."/>
            <person name="Donoghue J."/>
            <person name="Ahrendt S."/>
            <person name="Andreopoulos W."/>
            <person name="He G."/>
            <person name="LaButti K."/>
            <person name="Lipzen A."/>
            <person name="Ng V."/>
            <person name="Riley R."/>
            <person name="Sandor L."/>
            <person name="Barry K."/>
            <person name="Martinez A.T."/>
            <person name="Xiao Y."/>
            <person name="Gibbons J.G."/>
            <person name="Terashima K."/>
            <person name="Grigoriev I.V."/>
            <person name="Hibbett D."/>
        </authorList>
    </citation>
    <scope>NUCLEOTIDE SEQUENCE</scope>
    <source>
        <strain evidence="2">Sp2 HRB7682 ss15</strain>
    </source>
</reference>
<name>A0A9W9AFQ5_9AGAR</name>
<evidence type="ECO:0000259" key="1">
    <source>
        <dbReference type="Pfam" id="PF00175"/>
    </source>
</evidence>
<gene>
    <name evidence="2" type="ORF">C8J55DRAFT_512284</name>
</gene>
<evidence type="ECO:0000313" key="3">
    <source>
        <dbReference type="Proteomes" id="UP001150238"/>
    </source>
</evidence>
<dbReference type="InterPro" id="IPR012349">
    <property type="entry name" value="Split_barrel_FMN-bd"/>
</dbReference>
<protein>
    <recommendedName>
        <fullName evidence="1">Oxidoreductase FAD/NAD(P)-binding domain-containing protein</fullName>
    </recommendedName>
</protein>
<dbReference type="Gene3D" id="2.30.110.10">
    <property type="entry name" value="Electron Transport, Fmn-binding Protein, Chain A"/>
    <property type="match status" value="1"/>
</dbReference>
<dbReference type="AlphaFoldDB" id="A0A9W9AFQ5"/>
<dbReference type="GO" id="GO:0016491">
    <property type="term" value="F:oxidoreductase activity"/>
    <property type="evidence" value="ECO:0007669"/>
    <property type="project" value="InterPro"/>
</dbReference>
<dbReference type="PANTHER" id="PTHR42815">
    <property type="entry name" value="FAD-BINDING, PUTATIVE (AFU_ORTHOLOGUE AFUA_6G07600)-RELATED"/>
    <property type="match status" value="1"/>
</dbReference>
<organism evidence="2 3">
    <name type="scientific">Lentinula lateritia</name>
    <dbReference type="NCBI Taxonomy" id="40482"/>
    <lineage>
        <taxon>Eukaryota</taxon>
        <taxon>Fungi</taxon>
        <taxon>Dikarya</taxon>
        <taxon>Basidiomycota</taxon>
        <taxon>Agaricomycotina</taxon>
        <taxon>Agaricomycetes</taxon>
        <taxon>Agaricomycetidae</taxon>
        <taxon>Agaricales</taxon>
        <taxon>Marasmiineae</taxon>
        <taxon>Omphalotaceae</taxon>
        <taxon>Lentinula</taxon>
    </lineage>
</organism>
<dbReference type="Pfam" id="PF00175">
    <property type="entry name" value="NAD_binding_1"/>
    <property type="match status" value="1"/>
</dbReference>
<dbReference type="PRINTS" id="PR00410">
    <property type="entry name" value="PHEHYDRXLASE"/>
</dbReference>
<dbReference type="Proteomes" id="UP001150238">
    <property type="component" value="Unassembled WGS sequence"/>
</dbReference>